<evidence type="ECO:0000313" key="2">
    <source>
        <dbReference type="Proteomes" id="UP001165064"/>
    </source>
</evidence>
<dbReference type="EMBL" id="BSXS01010108">
    <property type="protein sequence ID" value="GME97421.1"/>
    <property type="molecule type" value="Genomic_DNA"/>
</dbReference>
<keyword evidence="2" id="KW-1185">Reference proteome</keyword>
<reference evidence="1" key="1">
    <citation type="submission" date="2023-04" db="EMBL/GenBank/DDBJ databases">
        <title>Ambrosiozyma monospora NBRC 10751.</title>
        <authorList>
            <person name="Ichikawa N."/>
            <person name="Sato H."/>
            <person name="Tonouchi N."/>
        </authorList>
    </citation>
    <scope>NUCLEOTIDE SEQUENCE</scope>
    <source>
        <strain evidence="1">NBRC 10751</strain>
    </source>
</reference>
<protein>
    <submittedName>
        <fullName evidence="1">Unnamed protein product</fullName>
    </submittedName>
</protein>
<organism evidence="1 2">
    <name type="scientific">Ambrosiozyma monospora</name>
    <name type="common">Yeast</name>
    <name type="synonym">Endomycopsis monosporus</name>
    <dbReference type="NCBI Taxonomy" id="43982"/>
    <lineage>
        <taxon>Eukaryota</taxon>
        <taxon>Fungi</taxon>
        <taxon>Dikarya</taxon>
        <taxon>Ascomycota</taxon>
        <taxon>Saccharomycotina</taxon>
        <taxon>Pichiomycetes</taxon>
        <taxon>Pichiales</taxon>
        <taxon>Pichiaceae</taxon>
        <taxon>Ambrosiozyma</taxon>
    </lineage>
</organism>
<comment type="caution">
    <text evidence="1">The sequence shown here is derived from an EMBL/GenBank/DDBJ whole genome shotgun (WGS) entry which is preliminary data.</text>
</comment>
<proteinExistence type="predicted"/>
<gene>
    <name evidence="1" type="ORF">Amon02_001023600</name>
</gene>
<name>A0ACB5TYG5_AMBMO</name>
<evidence type="ECO:0000313" key="1">
    <source>
        <dbReference type="EMBL" id="GME97421.1"/>
    </source>
</evidence>
<accession>A0ACB5TYG5</accession>
<sequence length="259" mass="30327">MTILKRLQMLIISYDSLTDLTMDEIEIKNYKKIKEMLSVVLELMMHFQTYKSIDEINTLNKRIGSLKNKIIDNIFNDFETQLSRHLSDESQLIYGCEILDLLGQAYREKLSNWYINNVLKDITTIFKSSEEAGSLDNLKRRFIYFQRILNNFEKNQAKLFPSDWSMNLNLTKSFCELTNKDLKEVTSKETKLNGSGPVDVNLLINSLTDSLDFENYLNVLFKDSGYNFDSSISVVFEPYLNIWIKNQVFLIVIQTQRLC</sequence>
<dbReference type="Proteomes" id="UP001165064">
    <property type="component" value="Unassembled WGS sequence"/>
</dbReference>